<sequence length="504" mass="55790">MAKRNLQAGSPINFDMLMGKGRYASAEEQMCLDARAYAQIQSAASKAWKKLPFKDDASASLTNLKQGANEPFADFTHRLKVNYTSHCLETLAIAKAAYGGGPQDQIRELLVQERIQEIIDQLFPKIQYHPLILPKSRGIDLDQQTSDIFIATHKALNASSPELARDCWLCVVSGTPLPIAIPPNSTSPPINTGNCSFSLPFRVQPLGFKNPSCIQGKFNKDTSDVDVGFVTFTVCRHITNYSSPLCPLKGQVFFCGGNMALTFLPTNGTGLCVMATLLPDIDIIPGDEPVPIPTFDYISGQSKRVVQFIPLLVGLGISGALATGSTGMGIAIHSHIKLSNQLIDDFQTLSSTIQDVQDQLDSLEEVVLQNRRMLDLLTAEQGGICLALQEGCCFYANKSRIVRDKIKKLQEDLVKRRKELFDNPFWSAWNGILPYLLPLLGPLTGFLVLLSLGPCPFNRLMAFVRQQVNAIKLQPLQVHYHRLEMTDIESYSNFNRYTHDVTEP</sequence>
<dbReference type="InterPro" id="IPR018154">
    <property type="entry name" value="TLV/ENV_coat_polyprotein"/>
</dbReference>
<dbReference type="AlphaFoldDB" id="A0A6P6DC39"/>
<dbReference type="OrthoDB" id="9838482at2759"/>
<organism evidence="9 10">
    <name type="scientific">Octodon degus</name>
    <name type="common">Degu</name>
    <name type="synonym">Sciurus degus</name>
    <dbReference type="NCBI Taxonomy" id="10160"/>
    <lineage>
        <taxon>Eukaryota</taxon>
        <taxon>Metazoa</taxon>
        <taxon>Chordata</taxon>
        <taxon>Craniata</taxon>
        <taxon>Vertebrata</taxon>
        <taxon>Euteleostomi</taxon>
        <taxon>Mammalia</taxon>
        <taxon>Eutheria</taxon>
        <taxon>Euarchontoglires</taxon>
        <taxon>Glires</taxon>
        <taxon>Rodentia</taxon>
        <taxon>Hystricomorpha</taxon>
        <taxon>Octodontidae</taxon>
        <taxon>Octodon</taxon>
    </lineage>
</organism>
<evidence type="ECO:0000256" key="3">
    <source>
        <dbReference type="ARBA" id="ARBA00022729"/>
    </source>
</evidence>
<dbReference type="Gene3D" id="1.10.287.210">
    <property type="match status" value="1"/>
</dbReference>
<evidence type="ECO:0000256" key="1">
    <source>
        <dbReference type="ARBA" id="ARBA00004167"/>
    </source>
</evidence>
<evidence type="ECO:0000256" key="4">
    <source>
        <dbReference type="ARBA" id="ARBA00022989"/>
    </source>
</evidence>
<dbReference type="GeneID" id="101566362"/>
<dbReference type="PANTHER" id="PTHR10424:SF75">
    <property type="entry name" value="ENDOGENOUS RETROVIRUS GROUP S71 MEMBER 1 ENV POLYPROTEIN"/>
    <property type="match status" value="1"/>
</dbReference>
<dbReference type="InterPro" id="IPR008919">
    <property type="entry name" value="Retrov_capsid_N"/>
</dbReference>
<evidence type="ECO:0000256" key="2">
    <source>
        <dbReference type="ARBA" id="ARBA00022692"/>
    </source>
</evidence>
<dbReference type="InParanoid" id="A0A6P6DC39"/>
<protein>
    <submittedName>
        <fullName evidence="10">Syncytin-1-like</fullName>
    </submittedName>
</protein>
<evidence type="ECO:0000256" key="5">
    <source>
        <dbReference type="ARBA" id="ARBA00023136"/>
    </source>
</evidence>
<keyword evidence="7" id="KW-0175">Coiled coil</keyword>
<gene>
    <name evidence="10" type="primary">LOC101566362</name>
</gene>
<keyword evidence="2 8" id="KW-0812">Transmembrane</keyword>
<dbReference type="PANTHER" id="PTHR10424">
    <property type="entry name" value="VIRAL ENVELOPE PROTEIN"/>
    <property type="match status" value="1"/>
</dbReference>
<dbReference type="Pfam" id="PF00429">
    <property type="entry name" value="TLV_coat"/>
    <property type="match status" value="1"/>
</dbReference>
<reference evidence="10" key="1">
    <citation type="submission" date="2025-08" db="UniProtKB">
        <authorList>
            <consortium name="RefSeq"/>
        </authorList>
    </citation>
    <scope>IDENTIFICATION</scope>
</reference>
<evidence type="ECO:0000256" key="8">
    <source>
        <dbReference type="SAM" id="Phobius"/>
    </source>
</evidence>
<dbReference type="CDD" id="cd09851">
    <property type="entry name" value="HTLV-1-like_HR1-HR2"/>
    <property type="match status" value="1"/>
</dbReference>
<dbReference type="GO" id="GO:0016032">
    <property type="term" value="P:viral process"/>
    <property type="evidence" value="ECO:0007669"/>
    <property type="project" value="InterPro"/>
</dbReference>
<keyword evidence="4 8" id="KW-1133">Transmembrane helix</keyword>
<dbReference type="RefSeq" id="XP_023557669.1">
    <property type="nucleotide sequence ID" value="XM_023701901.1"/>
</dbReference>
<evidence type="ECO:0000256" key="7">
    <source>
        <dbReference type="SAM" id="Coils"/>
    </source>
</evidence>
<dbReference type="SUPFAM" id="SSF47943">
    <property type="entry name" value="Retrovirus capsid protein, N-terminal core domain"/>
    <property type="match status" value="1"/>
</dbReference>
<evidence type="ECO:0000313" key="10">
    <source>
        <dbReference type="RefSeq" id="XP_023557669.1"/>
    </source>
</evidence>
<dbReference type="GO" id="GO:0016020">
    <property type="term" value="C:membrane"/>
    <property type="evidence" value="ECO:0007669"/>
    <property type="project" value="UniProtKB-SubCell"/>
</dbReference>
<keyword evidence="9" id="KW-1185">Reference proteome</keyword>
<accession>A0A6P6DC39</accession>
<dbReference type="Pfam" id="PF00607">
    <property type="entry name" value="Gag_p24"/>
    <property type="match status" value="1"/>
</dbReference>
<dbReference type="Proteomes" id="UP000515203">
    <property type="component" value="Unplaced"/>
</dbReference>
<keyword evidence="3" id="KW-0732">Signal</keyword>
<feature type="transmembrane region" description="Helical" evidence="8">
    <location>
        <begin position="432"/>
        <end position="452"/>
    </location>
</feature>
<proteinExistence type="predicted"/>
<name>A0A6P6DC39_OCTDE</name>
<dbReference type="SUPFAM" id="SSF58069">
    <property type="entry name" value="Virus ectodomain"/>
    <property type="match status" value="1"/>
</dbReference>
<feature type="coiled-coil region" evidence="7">
    <location>
        <begin position="346"/>
        <end position="373"/>
    </location>
</feature>
<comment type="subcellular location">
    <subcellularLocation>
        <location evidence="1">Membrane</location>
        <topology evidence="1">Single-pass membrane protein</topology>
    </subcellularLocation>
</comment>
<evidence type="ECO:0000256" key="6">
    <source>
        <dbReference type="ARBA" id="ARBA00023157"/>
    </source>
</evidence>
<dbReference type="Gene3D" id="1.10.375.10">
    <property type="entry name" value="Human Immunodeficiency Virus Type 1 Capsid Protein"/>
    <property type="match status" value="1"/>
</dbReference>
<feature type="transmembrane region" description="Helical" evidence="8">
    <location>
        <begin position="308"/>
        <end position="332"/>
    </location>
</feature>
<keyword evidence="5 8" id="KW-0472">Membrane</keyword>
<keyword evidence="6" id="KW-1015">Disulfide bond</keyword>
<evidence type="ECO:0000313" key="9">
    <source>
        <dbReference type="Proteomes" id="UP000515203"/>
    </source>
</evidence>